<evidence type="ECO:0000256" key="1">
    <source>
        <dbReference type="SAM" id="SignalP"/>
    </source>
</evidence>
<sequence>MAGRWIAAALLALYWAPSALAQQKLALDPARSQFGFEIRTRFGQKITGVFRQFDGEIQVLPDGRHQVRLRMYTGQVEIPGKPRYTAWMRGEDFFDVARYPVVQFDSLPYSPAVAEHGGDIVGTLTLRGVSHLETLTVMPPECHRPGYDCDVISRGTVLRGRYGMDSWQVALGDRVTFVLRARLQETPQP</sequence>
<reference evidence="3" key="1">
    <citation type="journal article" date="2014" name="Int. J. Syst. Evol. Microbiol.">
        <title>Complete genome sequence of Corynebacterium casei LMG S-19264T (=DSM 44701T), isolated from a smear-ripened cheese.</title>
        <authorList>
            <consortium name="US DOE Joint Genome Institute (JGI-PGF)"/>
            <person name="Walter F."/>
            <person name="Albersmeier A."/>
            <person name="Kalinowski J."/>
            <person name="Ruckert C."/>
        </authorList>
    </citation>
    <scope>NUCLEOTIDE SEQUENCE</scope>
    <source>
        <strain evidence="3">JCM 13306</strain>
    </source>
</reference>
<evidence type="ECO:0000259" key="2">
    <source>
        <dbReference type="SMART" id="SM00867"/>
    </source>
</evidence>
<comment type="caution">
    <text evidence="3">The sequence shown here is derived from an EMBL/GenBank/DDBJ whole genome shotgun (WGS) entry which is preliminary data.</text>
</comment>
<reference evidence="3" key="2">
    <citation type="submission" date="2020-09" db="EMBL/GenBank/DDBJ databases">
        <authorList>
            <person name="Sun Q."/>
            <person name="Ohkuma M."/>
        </authorList>
    </citation>
    <scope>NUCLEOTIDE SEQUENCE</scope>
    <source>
        <strain evidence="3">JCM 13306</strain>
    </source>
</reference>
<gene>
    <name evidence="3" type="ORF">GCM10009090_32970</name>
</gene>
<protein>
    <recommendedName>
        <fullName evidence="2">Lipid/polyisoprenoid-binding YceI-like domain-containing protein</fullName>
    </recommendedName>
</protein>
<dbReference type="AlphaFoldDB" id="A0A919FAV1"/>
<dbReference type="RefSeq" id="WP_434026866.1">
    <property type="nucleotide sequence ID" value="NZ_BNBA01000035.1"/>
</dbReference>
<feature type="signal peptide" evidence="1">
    <location>
        <begin position="1"/>
        <end position="21"/>
    </location>
</feature>
<dbReference type="EMBL" id="BNBA01000035">
    <property type="protein sequence ID" value="GHH59172.1"/>
    <property type="molecule type" value="Genomic_DNA"/>
</dbReference>
<dbReference type="Proteomes" id="UP000623958">
    <property type="component" value="Unassembled WGS sequence"/>
</dbReference>
<feature type="chain" id="PRO_5036789217" description="Lipid/polyisoprenoid-binding YceI-like domain-containing protein" evidence="1">
    <location>
        <begin position="22"/>
        <end position="189"/>
    </location>
</feature>
<dbReference type="Pfam" id="PF04264">
    <property type="entry name" value="YceI"/>
    <property type="match status" value="1"/>
</dbReference>
<name>A0A919FAV1_9XANT</name>
<dbReference type="InterPro" id="IPR007372">
    <property type="entry name" value="Lipid/polyisoprenoid-bd_YceI"/>
</dbReference>
<dbReference type="Gene3D" id="2.40.128.110">
    <property type="entry name" value="Lipid/polyisoprenoid-binding, YceI-like"/>
    <property type="match status" value="1"/>
</dbReference>
<evidence type="ECO:0000313" key="4">
    <source>
        <dbReference type="Proteomes" id="UP000623958"/>
    </source>
</evidence>
<accession>A0A919FAV1</accession>
<dbReference type="SUPFAM" id="SSF101874">
    <property type="entry name" value="YceI-like"/>
    <property type="match status" value="1"/>
</dbReference>
<evidence type="ECO:0000313" key="3">
    <source>
        <dbReference type="EMBL" id="GHH59172.1"/>
    </source>
</evidence>
<organism evidence="3 4">
    <name type="scientific">Xanthomonas boreopolis</name>
    <dbReference type="NCBI Taxonomy" id="86183"/>
    <lineage>
        <taxon>Bacteria</taxon>
        <taxon>Pseudomonadati</taxon>
        <taxon>Pseudomonadota</taxon>
        <taxon>Gammaproteobacteria</taxon>
        <taxon>Lysobacterales</taxon>
        <taxon>Lysobacteraceae</taxon>
        <taxon>Xanthomonas</taxon>
    </lineage>
</organism>
<dbReference type="PANTHER" id="PTHR34406">
    <property type="entry name" value="PROTEIN YCEI"/>
    <property type="match status" value="1"/>
</dbReference>
<feature type="domain" description="Lipid/polyisoprenoid-binding YceI-like" evidence="2">
    <location>
        <begin position="24"/>
        <end position="184"/>
    </location>
</feature>
<dbReference type="PANTHER" id="PTHR34406:SF1">
    <property type="entry name" value="PROTEIN YCEI"/>
    <property type="match status" value="1"/>
</dbReference>
<keyword evidence="4" id="KW-1185">Reference proteome</keyword>
<keyword evidence="1" id="KW-0732">Signal</keyword>
<dbReference type="InterPro" id="IPR036761">
    <property type="entry name" value="TTHA0802/YceI-like_sf"/>
</dbReference>
<dbReference type="SMART" id="SM00867">
    <property type="entry name" value="YceI"/>
    <property type="match status" value="1"/>
</dbReference>
<proteinExistence type="predicted"/>